<name>A0ABP0WQ41_9BRYO</name>
<evidence type="ECO:0000259" key="3">
    <source>
        <dbReference type="Pfam" id="PF24714"/>
    </source>
</evidence>
<reference evidence="4 5" key="1">
    <citation type="submission" date="2024-02" db="EMBL/GenBank/DDBJ databases">
        <authorList>
            <consortium name="ELIXIR-Norway"/>
            <consortium name="Elixir Norway"/>
        </authorList>
    </citation>
    <scope>NUCLEOTIDE SEQUENCE [LARGE SCALE GENOMIC DNA]</scope>
</reference>
<feature type="domain" description="TORTIFOLIA1/SINE1-2 N-terminal" evidence="3">
    <location>
        <begin position="45"/>
        <end position="310"/>
    </location>
</feature>
<dbReference type="PANTHER" id="PTHR31355">
    <property type="entry name" value="MICROTUBULE-ASSOCIATED PROTEIN TORTIFOLIA1"/>
    <property type="match status" value="1"/>
</dbReference>
<dbReference type="InterPro" id="IPR033337">
    <property type="entry name" value="TORTIFOLIA1/SINE1-2"/>
</dbReference>
<dbReference type="Proteomes" id="UP001497444">
    <property type="component" value="Chromosome 2"/>
</dbReference>
<feature type="compositionally biased region" description="Basic and acidic residues" evidence="1">
    <location>
        <begin position="580"/>
        <end position="592"/>
    </location>
</feature>
<keyword evidence="2" id="KW-0472">Membrane</keyword>
<dbReference type="InterPro" id="IPR011989">
    <property type="entry name" value="ARM-like"/>
</dbReference>
<dbReference type="InterPro" id="IPR016024">
    <property type="entry name" value="ARM-type_fold"/>
</dbReference>
<sequence>MKEGEGEGEGEVVAVTLSSSSSSSRSYLSPVVRQDLAKLEKGGESRRIAMTMLKQFVEHLDPGSVPRFLAQVSESKDLGGSRTYAISLYEEVARVHGKLIIPQIPRMMATVTRSLSASGSSPPLHQACAKVVSALARYAIDPETSTAQADEILQDISKPLIEAIAAGRLEPVSAGAAICLQALVESEKWKHAPPELISDLCHQTTTALGEKLTQTVAHMQLARSLASINPRPLSVYGPALLRAGEEVLSNADLSWQHRKCAAKMLQAVISILDSDRLGLELRSTKQVLANCQQDKMPHVRTAVCEVLKLLQGAEECSRDTDHSEVCLNESPKITNALKERPYRQRSDSSTLMPTTGILTHEPPYVSLLPSAKPTISEGCSQVSSRSPPGTGAQYRMGRYSSSGDTQLRGIVPNSSVVAGTFDECHSLASHRESFRFADAEGDLMAEDDAFLSEVGALPDLEMEEGSSFRNDRISKGSLEPNFTMLQSRVGTETPQSILHSQNALSVSGSNHSTTSNRLSTEDFQPFTTPPRLVHSLQSDLSSPHLEDSVSDQDDESVTNEGEFADLAGLTGEADMDLDSSSEKDWSMHENSLHADQSIQAEDSIELELDETPRGGESEPLAMGSVSKSDKGTQEGTSALREINERSLVHDYLKLSWFVEIVLGGIVCLILALALAMTLMPVFDTDPDNSLLPT</sequence>
<evidence type="ECO:0000313" key="4">
    <source>
        <dbReference type="EMBL" id="CAK9268969.1"/>
    </source>
</evidence>
<evidence type="ECO:0000256" key="1">
    <source>
        <dbReference type="SAM" id="MobiDB-lite"/>
    </source>
</evidence>
<keyword evidence="2" id="KW-1133">Transmembrane helix</keyword>
<dbReference type="Gene3D" id="1.25.10.10">
    <property type="entry name" value="Leucine-rich Repeat Variant"/>
    <property type="match status" value="1"/>
</dbReference>
<organism evidence="4 5">
    <name type="scientific">Sphagnum jensenii</name>
    <dbReference type="NCBI Taxonomy" id="128206"/>
    <lineage>
        <taxon>Eukaryota</taxon>
        <taxon>Viridiplantae</taxon>
        <taxon>Streptophyta</taxon>
        <taxon>Embryophyta</taxon>
        <taxon>Bryophyta</taxon>
        <taxon>Sphagnophytina</taxon>
        <taxon>Sphagnopsida</taxon>
        <taxon>Sphagnales</taxon>
        <taxon>Sphagnaceae</taxon>
        <taxon>Sphagnum</taxon>
    </lineage>
</organism>
<dbReference type="PANTHER" id="PTHR31355:SF4">
    <property type="entry name" value="TOG DOMAIN-CONTAINING PROTEIN"/>
    <property type="match status" value="1"/>
</dbReference>
<protein>
    <recommendedName>
        <fullName evidence="3">TORTIFOLIA1/SINE1-2 N-terminal domain-containing protein</fullName>
    </recommendedName>
</protein>
<proteinExistence type="predicted"/>
<evidence type="ECO:0000313" key="5">
    <source>
        <dbReference type="Proteomes" id="UP001497444"/>
    </source>
</evidence>
<gene>
    <name evidence="4" type="ORF">CSSPJE1EN1_LOCUS14447</name>
</gene>
<dbReference type="InterPro" id="IPR057600">
    <property type="entry name" value="TORTIFOLIA1/SINE1-2_N"/>
</dbReference>
<feature type="compositionally biased region" description="Acidic residues" evidence="1">
    <location>
        <begin position="548"/>
        <end position="557"/>
    </location>
</feature>
<feature type="compositionally biased region" description="Polar residues" evidence="1">
    <location>
        <begin position="501"/>
        <end position="526"/>
    </location>
</feature>
<accession>A0ABP0WQ41</accession>
<keyword evidence="2" id="KW-0812">Transmembrane</keyword>
<dbReference type="Pfam" id="PF24714">
    <property type="entry name" value="TOR1L1_N"/>
    <property type="match status" value="1"/>
</dbReference>
<feature type="transmembrane region" description="Helical" evidence="2">
    <location>
        <begin position="654"/>
        <end position="675"/>
    </location>
</feature>
<dbReference type="SUPFAM" id="SSF48371">
    <property type="entry name" value="ARM repeat"/>
    <property type="match status" value="1"/>
</dbReference>
<feature type="region of interest" description="Disordered" evidence="1">
    <location>
        <begin position="501"/>
        <end position="636"/>
    </location>
</feature>
<evidence type="ECO:0000256" key="2">
    <source>
        <dbReference type="SAM" id="Phobius"/>
    </source>
</evidence>
<dbReference type="EMBL" id="OZ020097">
    <property type="protein sequence ID" value="CAK9268969.1"/>
    <property type="molecule type" value="Genomic_DNA"/>
</dbReference>
<keyword evidence="5" id="KW-1185">Reference proteome</keyword>